<dbReference type="STRING" id="34475.A0A4Y9YSZ8"/>
<keyword evidence="5" id="KW-1185">Reference proteome</keyword>
<comment type="caution">
    <text evidence="3">The sequence shown here is derived from an EMBL/GenBank/DDBJ whole genome shotgun (WGS) entry which is preliminary data.</text>
</comment>
<proteinExistence type="predicted"/>
<evidence type="ECO:0000256" key="1">
    <source>
        <dbReference type="SAM" id="SignalP"/>
    </source>
</evidence>
<name>A0A4Y9YSZ8_9APHY</name>
<keyword evidence="1" id="KW-0732">Signal</keyword>
<dbReference type="EMBL" id="JADCUA010000007">
    <property type="protein sequence ID" value="KAH9838431.1"/>
    <property type="molecule type" value="Genomic_DNA"/>
</dbReference>
<dbReference type="PANTHER" id="PTHR37487:SF2">
    <property type="entry name" value="EXPRESSED PROTEIN"/>
    <property type="match status" value="1"/>
</dbReference>
<dbReference type="EMBL" id="SEKV01000084">
    <property type="protein sequence ID" value="TFY64890.1"/>
    <property type="molecule type" value="Genomic_DNA"/>
</dbReference>
<dbReference type="Proteomes" id="UP000298390">
    <property type="component" value="Unassembled WGS sequence"/>
</dbReference>
<dbReference type="Proteomes" id="UP000814176">
    <property type="component" value="Unassembled WGS sequence"/>
</dbReference>
<gene>
    <name evidence="2" type="ORF">C8Q71DRAFT_856382</name>
    <name evidence="3" type="ORF">EVJ58_g2325</name>
</gene>
<evidence type="ECO:0000313" key="3">
    <source>
        <dbReference type="EMBL" id="TFY64890.1"/>
    </source>
</evidence>
<evidence type="ECO:0000313" key="5">
    <source>
        <dbReference type="Proteomes" id="UP000814176"/>
    </source>
</evidence>
<evidence type="ECO:0000313" key="2">
    <source>
        <dbReference type="EMBL" id="KAH9838431.1"/>
    </source>
</evidence>
<dbReference type="RefSeq" id="XP_047780346.1">
    <property type="nucleotide sequence ID" value="XM_047927295.1"/>
</dbReference>
<sequence length="202" mass="19148">MKYFVSLAALAAIAPALVSGLTINTITTGVQECEPVLFSWSGGTAPYFLSLVPNKDTTAAPIKNFGQITGTSMTWTVDLGQGTSFTNVIKDSTGATAFSDEQTVTSGGGTSCANTSVTESAGAVGTASGAAAASGGASTAAAATTTGASAAKTSGSASGSAASSAASASSSAKSSSSNGAGRTSVGAFGLAALMGLVGAALF</sequence>
<protein>
    <submittedName>
        <fullName evidence="3">Uncharacterized protein</fullName>
    </submittedName>
</protein>
<dbReference type="GeneID" id="72008027"/>
<dbReference type="OrthoDB" id="3362246at2759"/>
<feature type="signal peptide" evidence="1">
    <location>
        <begin position="1"/>
        <end position="20"/>
    </location>
</feature>
<reference evidence="2 5" key="2">
    <citation type="journal article" date="2021" name="Environ. Microbiol.">
        <title>Gene family expansions and transcriptome signatures uncover fungal adaptations to wood decay.</title>
        <authorList>
            <person name="Hage H."/>
            <person name="Miyauchi S."/>
            <person name="Viragh M."/>
            <person name="Drula E."/>
            <person name="Min B."/>
            <person name="Chaduli D."/>
            <person name="Navarro D."/>
            <person name="Favel A."/>
            <person name="Norest M."/>
            <person name="Lesage-Meessen L."/>
            <person name="Balint B."/>
            <person name="Merenyi Z."/>
            <person name="de Eugenio L."/>
            <person name="Morin E."/>
            <person name="Martinez A.T."/>
            <person name="Baldrian P."/>
            <person name="Stursova M."/>
            <person name="Martinez M.J."/>
            <person name="Novotny C."/>
            <person name="Magnuson J.K."/>
            <person name="Spatafora J.W."/>
            <person name="Maurice S."/>
            <person name="Pangilinan J."/>
            <person name="Andreopoulos W."/>
            <person name="LaButti K."/>
            <person name="Hundley H."/>
            <person name="Na H."/>
            <person name="Kuo A."/>
            <person name="Barry K."/>
            <person name="Lipzen A."/>
            <person name="Henrissat B."/>
            <person name="Riley R."/>
            <person name="Ahrendt S."/>
            <person name="Nagy L.G."/>
            <person name="Grigoriev I.V."/>
            <person name="Martin F."/>
            <person name="Rosso M.N."/>
        </authorList>
    </citation>
    <scope>NUCLEOTIDE SEQUENCE [LARGE SCALE GENOMIC DNA]</scope>
    <source>
        <strain evidence="2 5">CIRM-BRFM 1785</strain>
    </source>
</reference>
<evidence type="ECO:0000313" key="4">
    <source>
        <dbReference type="Proteomes" id="UP000298390"/>
    </source>
</evidence>
<dbReference type="PANTHER" id="PTHR37487">
    <property type="entry name" value="CHROMOSOME 1, WHOLE GENOME SHOTGUN SEQUENCE"/>
    <property type="match status" value="1"/>
</dbReference>
<accession>A0A4Y9YSZ8</accession>
<reference evidence="3 4" key="1">
    <citation type="submission" date="2019-01" db="EMBL/GenBank/DDBJ databases">
        <title>Genome sequencing of the rare red list fungi Fomitopsis rosea.</title>
        <authorList>
            <person name="Buettner E."/>
            <person name="Kellner H."/>
        </authorList>
    </citation>
    <scope>NUCLEOTIDE SEQUENCE [LARGE SCALE GENOMIC DNA]</scope>
    <source>
        <strain evidence="3 4">DSM 105464</strain>
    </source>
</reference>
<feature type="chain" id="PRO_5021415122" evidence="1">
    <location>
        <begin position="21"/>
        <end position="202"/>
    </location>
</feature>
<dbReference type="AlphaFoldDB" id="A0A4Y9YSZ8"/>
<organism evidence="3 4">
    <name type="scientific">Rhodofomes roseus</name>
    <dbReference type="NCBI Taxonomy" id="34475"/>
    <lineage>
        <taxon>Eukaryota</taxon>
        <taxon>Fungi</taxon>
        <taxon>Dikarya</taxon>
        <taxon>Basidiomycota</taxon>
        <taxon>Agaricomycotina</taxon>
        <taxon>Agaricomycetes</taxon>
        <taxon>Polyporales</taxon>
        <taxon>Rhodofomes</taxon>
    </lineage>
</organism>